<dbReference type="AlphaFoldDB" id="A0A150HU45"/>
<sequence length="259" mass="29088">MNNYKIKVNGATTKEAQILLEKLGYTTGTGFGLNHAVWLFAESNGTVNYSSTEDFISDIDYQELTLPQLRDLVVLHRNDVNDANFKLFISPSQGCLSLYKASDDVFYAYAEKSKCWDKSRSVGIKNKDLEPIQASKEDEQGLISGAYALRALADGKEVELRDKENNWVRANNHHLVGLFLGNAFDFRLKPRTITLNVGIPAPFEPKVGDVVWCLSELSEKGYEARTAYDAEDFIPHIAYWRTEEEIKQVVVALRGGIKG</sequence>
<dbReference type="PATRIC" id="fig|52133.19.peg.1883"/>
<comment type="caution">
    <text evidence="1">The sequence shown here is derived from an EMBL/GenBank/DDBJ whole genome shotgun (WGS) entry which is preliminary data.</text>
</comment>
<dbReference type="EMBL" id="JRHX01000055">
    <property type="protein sequence ID" value="KXZ70368.1"/>
    <property type="molecule type" value="Genomic_DNA"/>
</dbReference>
<protein>
    <submittedName>
        <fullName evidence="1">Uncharacterized protein</fullName>
    </submittedName>
</protein>
<name>A0A150HU45_9GAMM</name>
<reference evidence="1 2" key="1">
    <citation type="journal article" date="2016" name="Sci. Rep.">
        <title>Genomic and phenotypic characterization of the species Acinetobacter venetianus.</title>
        <authorList>
            <person name="Fondi M."/>
            <person name="Maida I."/>
            <person name="Perrin E."/>
            <person name="Orlandini V."/>
            <person name="La Torre L."/>
            <person name="Bosi E."/>
            <person name="Negroni A."/>
            <person name="Zanaroli G."/>
            <person name="Fava F."/>
            <person name="Decorosi F."/>
            <person name="Giovannetti L."/>
            <person name="Viti C."/>
            <person name="Vaneechoutte M."/>
            <person name="Dijkshoorn L."/>
            <person name="Fani R."/>
        </authorList>
    </citation>
    <scope>NUCLEOTIDE SEQUENCE [LARGE SCALE GENOMIC DNA]</scope>
    <source>
        <strain evidence="1 2">LUH13518</strain>
    </source>
</reference>
<evidence type="ECO:0000313" key="2">
    <source>
        <dbReference type="Proteomes" id="UP000075544"/>
    </source>
</evidence>
<proteinExistence type="predicted"/>
<dbReference type="RefSeq" id="WP_061524795.1">
    <property type="nucleotide sequence ID" value="NZ_JRHX01000055.1"/>
</dbReference>
<dbReference type="Proteomes" id="UP000075544">
    <property type="component" value="Unassembled WGS sequence"/>
</dbReference>
<organism evidence="1 2">
    <name type="scientific">Acinetobacter venetianus</name>
    <dbReference type="NCBI Taxonomy" id="52133"/>
    <lineage>
        <taxon>Bacteria</taxon>
        <taxon>Pseudomonadati</taxon>
        <taxon>Pseudomonadota</taxon>
        <taxon>Gammaproteobacteria</taxon>
        <taxon>Moraxellales</taxon>
        <taxon>Moraxellaceae</taxon>
        <taxon>Acinetobacter</taxon>
    </lineage>
</organism>
<gene>
    <name evidence="1" type="ORF">AVENLUH13518_01852</name>
</gene>
<accession>A0A150HU45</accession>
<evidence type="ECO:0000313" key="1">
    <source>
        <dbReference type="EMBL" id="KXZ70368.1"/>
    </source>
</evidence>